<dbReference type="InterPro" id="IPR027417">
    <property type="entry name" value="P-loop_NTPase"/>
</dbReference>
<dbReference type="SUPFAM" id="SSF52540">
    <property type="entry name" value="P-loop containing nucleoside triphosphate hydrolases"/>
    <property type="match status" value="1"/>
</dbReference>
<feature type="non-terminal residue" evidence="2">
    <location>
        <position position="1"/>
    </location>
</feature>
<dbReference type="InterPro" id="IPR008995">
    <property type="entry name" value="Mo/tungstate-bd_C_term_dom"/>
</dbReference>
<dbReference type="SUPFAM" id="SSF50331">
    <property type="entry name" value="MOP-like"/>
    <property type="match status" value="1"/>
</dbReference>
<gene>
    <name evidence="2" type="ORF">AVDCRST_MAG66-60</name>
</gene>
<dbReference type="PANTHER" id="PTHR42781:SF4">
    <property type="entry name" value="SPERMIDINE_PUTRESCINE IMPORT ATP-BINDING PROTEIN POTA"/>
    <property type="match status" value="1"/>
</dbReference>
<dbReference type="InterPro" id="IPR050093">
    <property type="entry name" value="ABC_SmlMolc_Importer"/>
</dbReference>
<protein>
    <recommendedName>
        <fullName evidence="3">ABC transporter ATP-binding protein</fullName>
    </recommendedName>
</protein>
<dbReference type="PANTHER" id="PTHR42781">
    <property type="entry name" value="SPERMIDINE/PUTRESCINE IMPORT ATP-BINDING PROTEIN POTA"/>
    <property type="match status" value="1"/>
</dbReference>
<accession>A0A6J4N9C9</accession>
<organism evidence="2">
    <name type="scientific">uncultured Pseudonocardia sp</name>
    <dbReference type="NCBI Taxonomy" id="211455"/>
    <lineage>
        <taxon>Bacteria</taxon>
        <taxon>Bacillati</taxon>
        <taxon>Actinomycetota</taxon>
        <taxon>Actinomycetes</taxon>
        <taxon>Pseudonocardiales</taxon>
        <taxon>Pseudonocardiaceae</taxon>
        <taxon>Pseudonocardia</taxon>
        <taxon>environmental samples</taxon>
    </lineage>
</organism>
<keyword evidence="1" id="KW-0813">Transport</keyword>
<proteinExistence type="predicted"/>
<name>A0A6J4N9C9_9PSEU</name>
<evidence type="ECO:0000313" key="2">
    <source>
        <dbReference type="EMBL" id="CAA9377677.1"/>
    </source>
</evidence>
<evidence type="ECO:0000256" key="1">
    <source>
        <dbReference type="ARBA" id="ARBA00022448"/>
    </source>
</evidence>
<dbReference type="AlphaFoldDB" id="A0A6J4N9C9"/>
<sequence length="177" mass="17956">AVAPRVLLLDEPFTGLDATTRADLLADLGPLLRGTTTVLVTHDRAEAAALADRVALLVAGRVRQEGPAAHVLDHPADVDCAHLLGFTNVLPRALTGRAATAVARPERTRLGSGTGPGVAVPVEVRRVVPLGAATRLDLVTAHGPLSAVTTDEPPPGTGPGAVLTAHVAEGDLRAVAG</sequence>
<evidence type="ECO:0008006" key="3">
    <source>
        <dbReference type="Google" id="ProtNLM"/>
    </source>
</evidence>
<dbReference type="Gene3D" id="3.40.50.300">
    <property type="entry name" value="P-loop containing nucleotide triphosphate hydrolases"/>
    <property type="match status" value="1"/>
</dbReference>
<dbReference type="EMBL" id="CADCUS010000008">
    <property type="protein sequence ID" value="CAA9377677.1"/>
    <property type="molecule type" value="Genomic_DNA"/>
</dbReference>
<reference evidence="2" key="1">
    <citation type="submission" date="2020-02" db="EMBL/GenBank/DDBJ databases">
        <authorList>
            <person name="Meier V. D."/>
        </authorList>
    </citation>
    <scope>NUCLEOTIDE SEQUENCE</scope>
    <source>
        <strain evidence="2">AVDCRST_MAG66</strain>
    </source>
</reference>